<dbReference type="Gene3D" id="2.40.10.10">
    <property type="entry name" value="Trypsin-like serine proteases"/>
    <property type="match status" value="2"/>
</dbReference>
<feature type="signal peptide" evidence="4">
    <location>
        <begin position="1"/>
        <end position="24"/>
    </location>
</feature>
<keyword evidence="4" id="KW-0732">Signal</keyword>
<dbReference type="GO" id="GO:0004252">
    <property type="term" value="F:serine-type endopeptidase activity"/>
    <property type="evidence" value="ECO:0007669"/>
    <property type="project" value="InterPro"/>
</dbReference>
<dbReference type="PANTHER" id="PTHR43343">
    <property type="entry name" value="PEPTIDASE S12"/>
    <property type="match status" value="1"/>
</dbReference>
<comment type="similarity">
    <text evidence="1">Belongs to the peptidase S1C family.</text>
</comment>
<name>A0A7D9D1D7_9GAMM</name>
<accession>A0A7D9D1D7</accession>
<evidence type="ECO:0000256" key="1">
    <source>
        <dbReference type="ARBA" id="ARBA00010541"/>
    </source>
</evidence>
<dbReference type="SUPFAM" id="SSF50494">
    <property type="entry name" value="Trypsin-like serine proteases"/>
    <property type="match status" value="1"/>
</dbReference>
<keyword evidence="3" id="KW-0378">Hydrolase</keyword>
<evidence type="ECO:0000256" key="3">
    <source>
        <dbReference type="ARBA" id="ARBA00022801"/>
    </source>
</evidence>
<dbReference type="PANTHER" id="PTHR43343:SF3">
    <property type="entry name" value="PROTEASE DO-LIKE 8, CHLOROPLASTIC"/>
    <property type="match status" value="1"/>
</dbReference>
<dbReference type="InterPro" id="IPR043504">
    <property type="entry name" value="Peptidase_S1_PA_chymotrypsin"/>
</dbReference>
<dbReference type="PRINTS" id="PR00834">
    <property type="entry name" value="PROTEASES2C"/>
</dbReference>
<organism evidence="5">
    <name type="scientific">uncultured Woeseiaceae bacterium</name>
    <dbReference type="NCBI Taxonomy" id="1983305"/>
    <lineage>
        <taxon>Bacteria</taxon>
        <taxon>Pseudomonadati</taxon>
        <taxon>Pseudomonadota</taxon>
        <taxon>Gammaproteobacteria</taxon>
        <taxon>Woeseiales</taxon>
        <taxon>Woeseiaceae</taxon>
        <taxon>environmental samples</taxon>
    </lineage>
</organism>
<dbReference type="AlphaFoldDB" id="A0A7D9D1D7"/>
<reference evidence="5" key="1">
    <citation type="submission" date="2019-07" db="EMBL/GenBank/DDBJ databases">
        <authorList>
            <person name="Weber M."/>
            <person name="Kostadinov I."/>
            <person name="Kostadinov D I."/>
        </authorList>
    </citation>
    <scope>NUCLEOTIDE SEQUENCE</scope>
    <source>
        <strain evidence="5">Gfbio:sag-sample-b02:053724c1-46a9-4a36-b237-ea2bf867836b</strain>
    </source>
</reference>
<dbReference type="Pfam" id="PF13365">
    <property type="entry name" value="Trypsin_2"/>
    <property type="match status" value="1"/>
</dbReference>
<feature type="chain" id="PRO_5028381823" description="Serine protease" evidence="4">
    <location>
        <begin position="25"/>
        <end position="374"/>
    </location>
</feature>
<dbReference type="InterPro" id="IPR051201">
    <property type="entry name" value="Chloro_Bact_Ser_Proteases"/>
</dbReference>
<keyword evidence="2" id="KW-0645">Protease</keyword>
<dbReference type="GO" id="GO:0006508">
    <property type="term" value="P:proteolysis"/>
    <property type="evidence" value="ECO:0007669"/>
    <property type="project" value="UniProtKB-KW"/>
</dbReference>
<evidence type="ECO:0008006" key="6">
    <source>
        <dbReference type="Google" id="ProtNLM"/>
    </source>
</evidence>
<evidence type="ECO:0000256" key="4">
    <source>
        <dbReference type="SAM" id="SignalP"/>
    </source>
</evidence>
<protein>
    <recommendedName>
        <fullName evidence="6">Serine protease</fullName>
    </recommendedName>
</protein>
<dbReference type="InterPro" id="IPR001940">
    <property type="entry name" value="Peptidase_S1C"/>
</dbReference>
<sequence length="374" mass="39835">MAQSIQFCLSILVIVILHGCAPMAPVPSAPSASGNAGEHPSTEAGAIEIYFADRELDPIEGIWTWDKNEYQVAIVKNNTGIEIEYDYVGIVIRTDTGMWKSGQIKLLLNSTATDTIFTGVYFAGNQSRTNLSYFLENPNLIKVNYDFGTGLPLLIRDYPVSRSSGIASRNGAESHGTCFIVGPNGTAITSHHVVEGTDNIMVTLSDGRQVPAVVEKSSAANDLAVLRLAASTPDYLSFTSTRSVQVGDQVFTVGYPTKSILGSEAKFTEGSISALSGIQDEASYMQVSVPVQPGNSGGPVVNYDGNVVGVIAATAAVETFYRATGSLPQNINWAVKSDYVQLMIDDVVARPIVTSRSEAIKRALSAVCQIAATH</sequence>
<evidence type="ECO:0000313" key="5">
    <source>
        <dbReference type="EMBL" id="VUX54875.1"/>
    </source>
</evidence>
<proteinExistence type="inferred from homology"/>
<gene>
    <name evidence="5" type="ORF">JTBB02_V1_20004</name>
</gene>
<evidence type="ECO:0000256" key="2">
    <source>
        <dbReference type="ARBA" id="ARBA00022670"/>
    </source>
</evidence>
<dbReference type="InterPro" id="IPR009003">
    <property type="entry name" value="Peptidase_S1_PA"/>
</dbReference>
<dbReference type="EMBL" id="LR633966">
    <property type="protein sequence ID" value="VUX54875.1"/>
    <property type="molecule type" value="Genomic_DNA"/>
</dbReference>